<dbReference type="AlphaFoldDB" id="A0A226EQZ2"/>
<keyword evidence="2" id="KW-1185">Reference proteome</keyword>
<evidence type="ECO:0000313" key="1">
    <source>
        <dbReference type="EMBL" id="OXA60053.1"/>
    </source>
</evidence>
<comment type="caution">
    <text evidence="1">The sequence shown here is derived from an EMBL/GenBank/DDBJ whole genome shotgun (WGS) entry which is preliminary data.</text>
</comment>
<evidence type="ECO:0000313" key="2">
    <source>
        <dbReference type="Proteomes" id="UP000198287"/>
    </source>
</evidence>
<dbReference type="Proteomes" id="UP000198287">
    <property type="component" value="Unassembled WGS sequence"/>
</dbReference>
<reference evidence="1 2" key="1">
    <citation type="submission" date="2015-12" db="EMBL/GenBank/DDBJ databases">
        <title>The genome of Folsomia candida.</title>
        <authorList>
            <person name="Faddeeva A."/>
            <person name="Derks M.F."/>
            <person name="Anvar Y."/>
            <person name="Smit S."/>
            <person name="Van Straalen N."/>
            <person name="Roelofs D."/>
        </authorList>
    </citation>
    <scope>NUCLEOTIDE SEQUENCE [LARGE SCALE GENOMIC DNA]</scope>
    <source>
        <strain evidence="1 2">VU population</strain>
        <tissue evidence="1">Whole body</tissue>
    </source>
</reference>
<proteinExistence type="predicted"/>
<dbReference type="EMBL" id="LNIX01000002">
    <property type="protein sequence ID" value="OXA60053.1"/>
    <property type="molecule type" value="Genomic_DNA"/>
</dbReference>
<name>A0A226EQZ2_FOLCA</name>
<sequence length="535" mass="61530">MHFCSELVVTPNDPTTIPPPKRNKISVTYVNSANNKVTKTIIQPENWIDQLEESEECSPICSQEDHPMTRFPWKKASPPPPPVNVEDKWTPPKISTMPYFIFKAVKEHLQYDGPDHLMKSSPAMMELLDSGTILQVMKEGRKMSYVGKKQRKKKQITTKNTENTKNLDVKFANGRIGWTIGTSGHHICKEGNCWKMSANNGKCSSHADSLLTHFLMRDTANSTPTYILVSSRPHSPKKIHTEATILNFMTSSPSHCRAEFKYGESRKSSKENWTPKWKLVTKKPWVVEYNKSTTFEQTIRVVLAILAMRNAEESDPTKKLVLIKEQLFIHKVDWSVVKKMLTSMGVTMEFGESSDYGKMKESPLLKIADLKWRDGDSWNYFKYGTIGKIYVGIVTQMTQKPMPTSFINTTRHHSDDKGIPIFQCQSENEEFNNKENNMMEGVGQMAVILCEMLGGIIDDIPIKIDFDKLENNSNWEKRHLNNMKTLVEFFSSRKLNVTFPEILNVEEINWRIIEELVEIAPEEVLSQTQYDLFRF</sequence>
<protein>
    <submittedName>
        <fullName evidence="1">Uncharacterized protein</fullName>
    </submittedName>
</protein>
<gene>
    <name evidence="1" type="ORF">Fcan01_04443</name>
</gene>
<accession>A0A226EQZ2</accession>
<organism evidence="1 2">
    <name type="scientific">Folsomia candida</name>
    <name type="common">Springtail</name>
    <dbReference type="NCBI Taxonomy" id="158441"/>
    <lineage>
        <taxon>Eukaryota</taxon>
        <taxon>Metazoa</taxon>
        <taxon>Ecdysozoa</taxon>
        <taxon>Arthropoda</taxon>
        <taxon>Hexapoda</taxon>
        <taxon>Collembola</taxon>
        <taxon>Entomobryomorpha</taxon>
        <taxon>Isotomoidea</taxon>
        <taxon>Isotomidae</taxon>
        <taxon>Proisotominae</taxon>
        <taxon>Folsomia</taxon>
    </lineage>
</organism>